<gene>
    <name evidence="1" type="ordered locus">MTR_1g088140</name>
</gene>
<dbReference type="Gene3D" id="1.20.1130.10">
    <property type="entry name" value="Photosystem I PsaA/PsaB"/>
    <property type="match status" value="1"/>
</dbReference>
<dbReference type="GO" id="GO:0015979">
    <property type="term" value="P:photosynthesis"/>
    <property type="evidence" value="ECO:0007669"/>
    <property type="project" value="InterPro"/>
</dbReference>
<proteinExistence type="predicted"/>
<evidence type="ECO:0000313" key="2">
    <source>
        <dbReference type="EnsemblPlants" id="AES61740"/>
    </source>
</evidence>
<reference evidence="1 3" key="2">
    <citation type="journal article" date="2014" name="BMC Genomics">
        <title>An improved genome release (version Mt4.0) for the model legume Medicago truncatula.</title>
        <authorList>
            <person name="Tang H."/>
            <person name="Krishnakumar V."/>
            <person name="Bidwell S."/>
            <person name="Rosen B."/>
            <person name="Chan A."/>
            <person name="Zhou S."/>
            <person name="Gentzbittel L."/>
            <person name="Childs K.L."/>
            <person name="Yandell M."/>
            <person name="Gundlach H."/>
            <person name="Mayer K.F."/>
            <person name="Schwartz D.C."/>
            <person name="Town C.D."/>
        </authorList>
    </citation>
    <scope>GENOME REANNOTATION</scope>
    <source>
        <strain evidence="2 3">cv. Jemalong A17</strain>
    </source>
</reference>
<dbReference type="PANTHER" id="PTHR30128">
    <property type="entry name" value="OUTER MEMBRANE PROTEIN, OMPA-RELATED"/>
    <property type="match status" value="1"/>
</dbReference>
<dbReference type="Proteomes" id="UP000002051">
    <property type="component" value="Unassembled WGS sequence"/>
</dbReference>
<dbReference type="STRING" id="3880.G7IEK9"/>
<dbReference type="HOGENOM" id="CLU_2816191_0_0_1"/>
<dbReference type="PANTHER" id="PTHR30128:SF19">
    <property type="entry name" value="PHOTOSYSTEM I P700 CHLOROPHYLL A APOPROTEIN A1-RELATED"/>
    <property type="match status" value="1"/>
</dbReference>
<dbReference type="GO" id="GO:0016020">
    <property type="term" value="C:membrane"/>
    <property type="evidence" value="ECO:0007669"/>
    <property type="project" value="InterPro"/>
</dbReference>
<keyword evidence="3" id="KW-1185">Reference proteome</keyword>
<evidence type="ECO:0000313" key="1">
    <source>
        <dbReference type="EMBL" id="AES61740.1"/>
    </source>
</evidence>
<sequence>MGEKEWDSCLWINFAEGTTPFFTLNWSKYVDFLTFHGGLDPLTRGLWLIDIAHHHLAIVILFRIAGH</sequence>
<dbReference type="InterPro" id="IPR001280">
    <property type="entry name" value="PSI_PsaA/B"/>
</dbReference>
<reference evidence="2" key="3">
    <citation type="submission" date="2015-04" db="UniProtKB">
        <authorList>
            <consortium name="EnsemblPlants"/>
        </authorList>
    </citation>
    <scope>IDENTIFICATION</scope>
    <source>
        <strain evidence="2">cv. Jemalong A17</strain>
    </source>
</reference>
<accession>G7IEK9</accession>
<dbReference type="SUPFAM" id="SSF81558">
    <property type="entry name" value="Photosystem I subunits PsaA/PsaB"/>
    <property type="match status" value="1"/>
</dbReference>
<dbReference type="GO" id="GO:0009579">
    <property type="term" value="C:thylakoid"/>
    <property type="evidence" value="ECO:0007669"/>
    <property type="project" value="InterPro"/>
</dbReference>
<protein>
    <submittedName>
        <fullName evidence="1">Photosystem I P700 chlorophyll A apoprotein</fullName>
    </submittedName>
</protein>
<name>G7IEK9_MEDTR</name>
<dbReference type="Pfam" id="PF00223">
    <property type="entry name" value="PsaA_PsaB"/>
    <property type="match status" value="1"/>
</dbReference>
<evidence type="ECO:0000313" key="3">
    <source>
        <dbReference type="Proteomes" id="UP000002051"/>
    </source>
</evidence>
<dbReference type="EnsemblPlants" id="AES61740">
    <property type="protein sequence ID" value="AES61740"/>
    <property type="gene ID" value="MTR_1g088140"/>
</dbReference>
<dbReference type="EMBL" id="CM001217">
    <property type="protein sequence ID" value="AES61740.1"/>
    <property type="molecule type" value="Genomic_DNA"/>
</dbReference>
<dbReference type="PaxDb" id="3880-AES61740"/>
<organism evidence="1 3">
    <name type="scientific">Medicago truncatula</name>
    <name type="common">Barrel medic</name>
    <name type="synonym">Medicago tribuloides</name>
    <dbReference type="NCBI Taxonomy" id="3880"/>
    <lineage>
        <taxon>Eukaryota</taxon>
        <taxon>Viridiplantae</taxon>
        <taxon>Streptophyta</taxon>
        <taxon>Embryophyta</taxon>
        <taxon>Tracheophyta</taxon>
        <taxon>Spermatophyta</taxon>
        <taxon>Magnoliopsida</taxon>
        <taxon>eudicotyledons</taxon>
        <taxon>Gunneridae</taxon>
        <taxon>Pentapetalae</taxon>
        <taxon>rosids</taxon>
        <taxon>fabids</taxon>
        <taxon>Fabales</taxon>
        <taxon>Fabaceae</taxon>
        <taxon>Papilionoideae</taxon>
        <taxon>50 kb inversion clade</taxon>
        <taxon>NPAAA clade</taxon>
        <taxon>Hologalegina</taxon>
        <taxon>IRL clade</taxon>
        <taxon>Trifolieae</taxon>
        <taxon>Medicago</taxon>
    </lineage>
</organism>
<reference evidence="1 3" key="1">
    <citation type="journal article" date="2011" name="Nature">
        <title>The Medicago genome provides insight into the evolution of rhizobial symbioses.</title>
        <authorList>
            <person name="Young N.D."/>
            <person name="Debelle F."/>
            <person name="Oldroyd G.E."/>
            <person name="Geurts R."/>
            <person name="Cannon S.B."/>
            <person name="Udvardi M.K."/>
            <person name="Benedito V.A."/>
            <person name="Mayer K.F."/>
            <person name="Gouzy J."/>
            <person name="Schoof H."/>
            <person name="Van de Peer Y."/>
            <person name="Proost S."/>
            <person name="Cook D.R."/>
            <person name="Meyers B.C."/>
            <person name="Spannagl M."/>
            <person name="Cheung F."/>
            <person name="De Mita S."/>
            <person name="Krishnakumar V."/>
            <person name="Gundlach H."/>
            <person name="Zhou S."/>
            <person name="Mudge J."/>
            <person name="Bharti A.K."/>
            <person name="Murray J.D."/>
            <person name="Naoumkina M.A."/>
            <person name="Rosen B."/>
            <person name="Silverstein K.A."/>
            <person name="Tang H."/>
            <person name="Rombauts S."/>
            <person name="Zhao P.X."/>
            <person name="Zhou P."/>
            <person name="Barbe V."/>
            <person name="Bardou P."/>
            <person name="Bechner M."/>
            <person name="Bellec A."/>
            <person name="Berger A."/>
            <person name="Berges H."/>
            <person name="Bidwell S."/>
            <person name="Bisseling T."/>
            <person name="Choisne N."/>
            <person name="Couloux A."/>
            <person name="Denny R."/>
            <person name="Deshpande S."/>
            <person name="Dai X."/>
            <person name="Doyle J.J."/>
            <person name="Dudez A.M."/>
            <person name="Farmer A.D."/>
            <person name="Fouteau S."/>
            <person name="Franken C."/>
            <person name="Gibelin C."/>
            <person name="Gish J."/>
            <person name="Goldstein S."/>
            <person name="Gonzalez A.J."/>
            <person name="Green P.J."/>
            <person name="Hallab A."/>
            <person name="Hartog M."/>
            <person name="Hua A."/>
            <person name="Humphray S.J."/>
            <person name="Jeong D.H."/>
            <person name="Jing Y."/>
            <person name="Jocker A."/>
            <person name="Kenton S.M."/>
            <person name="Kim D.J."/>
            <person name="Klee K."/>
            <person name="Lai H."/>
            <person name="Lang C."/>
            <person name="Lin S."/>
            <person name="Macmil S.L."/>
            <person name="Magdelenat G."/>
            <person name="Matthews L."/>
            <person name="McCorrison J."/>
            <person name="Monaghan E.L."/>
            <person name="Mun J.H."/>
            <person name="Najar F.Z."/>
            <person name="Nicholson C."/>
            <person name="Noirot C."/>
            <person name="O'Bleness M."/>
            <person name="Paule C.R."/>
            <person name="Poulain J."/>
            <person name="Prion F."/>
            <person name="Qin B."/>
            <person name="Qu C."/>
            <person name="Retzel E.F."/>
            <person name="Riddle C."/>
            <person name="Sallet E."/>
            <person name="Samain S."/>
            <person name="Samson N."/>
            <person name="Sanders I."/>
            <person name="Saurat O."/>
            <person name="Scarpelli C."/>
            <person name="Schiex T."/>
            <person name="Segurens B."/>
            <person name="Severin A.J."/>
            <person name="Sherrier D.J."/>
            <person name="Shi R."/>
            <person name="Sims S."/>
            <person name="Singer S.R."/>
            <person name="Sinharoy S."/>
            <person name="Sterck L."/>
            <person name="Viollet A."/>
            <person name="Wang B.B."/>
            <person name="Wang K."/>
            <person name="Wang M."/>
            <person name="Wang X."/>
            <person name="Warfsmann J."/>
            <person name="Weissenbach J."/>
            <person name="White D.D."/>
            <person name="White J.D."/>
            <person name="Wiley G.B."/>
            <person name="Wincker P."/>
            <person name="Xing Y."/>
            <person name="Yang L."/>
            <person name="Yao Z."/>
            <person name="Ying F."/>
            <person name="Zhai J."/>
            <person name="Zhou L."/>
            <person name="Zuber A."/>
            <person name="Denarie J."/>
            <person name="Dixon R.A."/>
            <person name="May G.D."/>
            <person name="Schwartz D.C."/>
            <person name="Rogers J."/>
            <person name="Quetier F."/>
            <person name="Town C.D."/>
            <person name="Roe B.A."/>
        </authorList>
    </citation>
    <scope>NUCLEOTIDE SEQUENCE [LARGE SCALE GENOMIC DNA]</scope>
    <source>
        <strain evidence="1">A17</strain>
        <strain evidence="2 3">cv. Jemalong A17</strain>
    </source>
</reference>
<dbReference type="AlphaFoldDB" id="G7IEK9"/>
<dbReference type="InterPro" id="IPR036408">
    <property type="entry name" value="PSI_PsaA/B_sf"/>
</dbReference>